<dbReference type="Proteomes" id="UP000001916">
    <property type="component" value="Plasmid pMESIL01"/>
</dbReference>
<dbReference type="eggNOG" id="COG0155">
    <property type="taxonomic scope" value="Bacteria"/>
</dbReference>
<dbReference type="InterPro" id="IPR045854">
    <property type="entry name" value="NO2/SO3_Rdtase_4Fe4S_sf"/>
</dbReference>
<dbReference type="PRINTS" id="PR00397">
    <property type="entry name" value="SIROHAEM"/>
</dbReference>
<dbReference type="InterPro" id="IPR005117">
    <property type="entry name" value="NiRdtase/SiRdtase_haem-b_fer"/>
</dbReference>
<comment type="similarity">
    <text evidence="3">Belongs to the nitrite and sulfite reductase 4Fe-4S domain family.</text>
</comment>
<dbReference type="AlphaFoldDB" id="D7BIW7"/>
<dbReference type="GO" id="GO:0050311">
    <property type="term" value="F:sulfite reductase (ferredoxin) activity"/>
    <property type="evidence" value="ECO:0007669"/>
    <property type="project" value="TreeGrafter"/>
</dbReference>
<keyword evidence="9" id="KW-0411">Iron-sulfur</keyword>
<keyword evidence="8" id="KW-0408">Iron</keyword>
<dbReference type="GO" id="GO:0016002">
    <property type="term" value="F:sulfite reductase activity"/>
    <property type="evidence" value="ECO:0007669"/>
    <property type="project" value="TreeGrafter"/>
</dbReference>
<dbReference type="RefSeq" id="WP_013159641.1">
    <property type="nucleotide sequence ID" value="NC_014213.1"/>
</dbReference>
<dbReference type="GO" id="GO:0046872">
    <property type="term" value="F:metal ion binding"/>
    <property type="evidence" value="ECO:0007669"/>
    <property type="project" value="UniProtKB-KW"/>
</dbReference>
<keyword evidence="7" id="KW-0560">Oxidoreductase</keyword>
<dbReference type="PROSITE" id="PS00365">
    <property type="entry name" value="NIR_SIR"/>
    <property type="match status" value="1"/>
</dbReference>
<keyword evidence="13" id="KW-1185">Reference proteome</keyword>
<dbReference type="FunFam" id="3.30.413.10:FF:000014">
    <property type="entry name" value="Sulfite reductase [ferredoxin], chloroplastic"/>
    <property type="match status" value="1"/>
</dbReference>
<evidence type="ECO:0000256" key="4">
    <source>
        <dbReference type="ARBA" id="ARBA00022485"/>
    </source>
</evidence>
<feature type="domain" description="Nitrite/Sulfite reductase ferredoxin-like" evidence="11">
    <location>
        <begin position="339"/>
        <end position="399"/>
    </location>
</feature>
<feature type="domain" description="Nitrite/Sulfite reductase ferredoxin-like" evidence="11">
    <location>
        <begin position="68"/>
        <end position="127"/>
    </location>
</feature>
<evidence type="ECO:0000259" key="10">
    <source>
        <dbReference type="Pfam" id="PF01077"/>
    </source>
</evidence>
<geneLocation type="plasmid" evidence="12 13">
    <name>pMESIL01</name>
</geneLocation>
<keyword evidence="5" id="KW-0349">Heme</keyword>
<evidence type="ECO:0000256" key="1">
    <source>
        <dbReference type="ARBA" id="ARBA00001929"/>
    </source>
</evidence>
<dbReference type="HOGENOM" id="CLU_001975_3_0_0"/>
<organism evidence="12 13">
    <name type="scientific">Allomeiothermus silvanus (strain ATCC 700542 / DSM 9946 / NBRC 106475 / NCIMB 13440 / VI-R2)</name>
    <name type="common">Thermus silvanus</name>
    <dbReference type="NCBI Taxonomy" id="526227"/>
    <lineage>
        <taxon>Bacteria</taxon>
        <taxon>Thermotogati</taxon>
        <taxon>Deinococcota</taxon>
        <taxon>Deinococci</taxon>
        <taxon>Thermales</taxon>
        <taxon>Thermaceae</taxon>
        <taxon>Allomeiothermus</taxon>
    </lineage>
</organism>
<evidence type="ECO:0000256" key="3">
    <source>
        <dbReference type="ARBA" id="ARBA00010429"/>
    </source>
</evidence>
<dbReference type="GO" id="GO:0051539">
    <property type="term" value="F:4 iron, 4 sulfur cluster binding"/>
    <property type="evidence" value="ECO:0007669"/>
    <property type="project" value="UniProtKB-KW"/>
</dbReference>
<gene>
    <name evidence="12" type="ORF">Mesil_3309</name>
</gene>
<dbReference type="InterPro" id="IPR036136">
    <property type="entry name" value="Nit/Sulf_reduc_fer-like_dom_sf"/>
</dbReference>
<proteinExistence type="inferred from homology"/>
<dbReference type="SUPFAM" id="SSF56014">
    <property type="entry name" value="Nitrite and sulphite reductase 4Fe-4S domain-like"/>
    <property type="match status" value="2"/>
</dbReference>
<evidence type="ECO:0000256" key="7">
    <source>
        <dbReference type="ARBA" id="ARBA00023002"/>
    </source>
</evidence>
<dbReference type="GO" id="GO:0009337">
    <property type="term" value="C:sulfite reductase complex (NADPH)"/>
    <property type="evidence" value="ECO:0007669"/>
    <property type="project" value="TreeGrafter"/>
</dbReference>
<evidence type="ECO:0000256" key="2">
    <source>
        <dbReference type="ARBA" id="ARBA00001966"/>
    </source>
</evidence>
<dbReference type="SUPFAM" id="SSF55124">
    <property type="entry name" value="Nitrite/Sulfite reductase N-terminal domain-like"/>
    <property type="match status" value="2"/>
</dbReference>
<keyword evidence="12" id="KW-0614">Plasmid</keyword>
<dbReference type="InterPro" id="IPR006067">
    <property type="entry name" value="NO2/SO3_Rdtase_4Fe4S_dom"/>
</dbReference>
<dbReference type="GO" id="GO:0000103">
    <property type="term" value="P:sulfate assimilation"/>
    <property type="evidence" value="ECO:0007669"/>
    <property type="project" value="TreeGrafter"/>
</dbReference>
<evidence type="ECO:0000313" key="12">
    <source>
        <dbReference type="EMBL" id="ADH65123.1"/>
    </source>
</evidence>
<protein>
    <submittedName>
        <fullName evidence="12">Uncharacterized protein</fullName>
    </submittedName>
</protein>
<dbReference type="OrthoDB" id="9803707at2"/>
<reference evidence="12 13" key="1">
    <citation type="journal article" date="2010" name="Stand. Genomic Sci.">
        <title>Complete genome sequence of Meiothermus silvanus type strain (VI-R2).</title>
        <authorList>
            <person name="Sikorski J."/>
            <person name="Tindall B.J."/>
            <person name="Lowry S."/>
            <person name="Lucas S."/>
            <person name="Nolan M."/>
            <person name="Copeland A."/>
            <person name="Glavina Del Rio T."/>
            <person name="Tice H."/>
            <person name="Cheng J.F."/>
            <person name="Han C."/>
            <person name="Pitluck S."/>
            <person name="Liolios K."/>
            <person name="Ivanova N."/>
            <person name="Mavromatis K."/>
            <person name="Mikhailova N."/>
            <person name="Pati A."/>
            <person name="Goodwin L."/>
            <person name="Chen A."/>
            <person name="Palaniappan K."/>
            <person name="Land M."/>
            <person name="Hauser L."/>
            <person name="Chang Y.J."/>
            <person name="Jeffries C.D."/>
            <person name="Rohde M."/>
            <person name="Goker M."/>
            <person name="Woyke T."/>
            <person name="Bristow J."/>
            <person name="Eisen J.A."/>
            <person name="Markowitz V."/>
            <person name="Hugenholtz P."/>
            <person name="Kyrpides N.C."/>
            <person name="Klenk H.P."/>
            <person name="Lapidus A."/>
        </authorList>
    </citation>
    <scope>NUCLEOTIDE SEQUENCE [LARGE SCALE GENOMIC DNA]</scope>
    <source>
        <strain evidence="13">ATCC 700542 / DSM 9946 / VI-R2</strain>
        <plasmid evidence="13">Plasmid pMESIL01</plasmid>
    </source>
</reference>
<dbReference type="KEGG" id="msv:Mesil_3309"/>
<feature type="domain" description="Nitrite/sulphite reductase 4Fe-4S" evidence="10">
    <location>
        <begin position="167"/>
        <end position="318"/>
    </location>
</feature>
<keyword evidence="4" id="KW-0004">4Fe-4S</keyword>
<comment type="cofactor">
    <cofactor evidence="1">
        <name>siroheme</name>
        <dbReference type="ChEBI" id="CHEBI:60052"/>
    </cofactor>
</comment>
<dbReference type="GO" id="GO:0020037">
    <property type="term" value="F:heme binding"/>
    <property type="evidence" value="ECO:0007669"/>
    <property type="project" value="InterPro"/>
</dbReference>
<evidence type="ECO:0000256" key="9">
    <source>
        <dbReference type="ARBA" id="ARBA00023014"/>
    </source>
</evidence>
<accession>D7BIW7</accession>
<dbReference type="Gene3D" id="3.30.413.10">
    <property type="entry name" value="Sulfite Reductase Hemoprotein, domain 1"/>
    <property type="match status" value="2"/>
</dbReference>
<evidence type="ECO:0000313" key="13">
    <source>
        <dbReference type="Proteomes" id="UP000001916"/>
    </source>
</evidence>
<name>D7BIW7_ALLS1</name>
<evidence type="ECO:0000256" key="5">
    <source>
        <dbReference type="ARBA" id="ARBA00022617"/>
    </source>
</evidence>
<dbReference type="InterPro" id="IPR045169">
    <property type="entry name" value="NO2/SO3_Rdtase_4Fe4S_prot"/>
</dbReference>
<keyword evidence="6" id="KW-0479">Metal-binding</keyword>
<evidence type="ECO:0000256" key="8">
    <source>
        <dbReference type="ARBA" id="ARBA00023004"/>
    </source>
</evidence>
<dbReference type="PANTHER" id="PTHR11493:SF47">
    <property type="entry name" value="SULFITE REDUCTASE [NADPH] SUBUNIT BETA"/>
    <property type="match status" value="1"/>
</dbReference>
<dbReference type="InterPro" id="IPR006066">
    <property type="entry name" value="NO2/SO3_Rdtase_FeS/sirohaem_BS"/>
</dbReference>
<dbReference type="Pfam" id="PF03460">
    <property type="entry name" value="NIR_SIR_ferr"/>
    <property type="match status" value="2"/>
</dbReference>
<sequence length="562" mass="62717">MAEAKLSKVEYVKIASNRLRGPVDAELHDGSDHFSEEGYQILKFHGIYQQDDRDVRKARKAQGLGPDYSFMIRVAIPGGVLTPEQYLALDRLADELGNATLRITTRQAIQYHGVRKGGLKPLIRVLNQNLLTTLSACGDVVRNIVACPAPLADRQRAGLYRYAKELSDRLKPKTRAYYEIWLDGEKAASLEENEPLYGETYLPRKFKIGFAFPGDNCVDVYTQDVGIVPVVEGERLEGFTLLVGGGLGQSHGAKDTHPALAKPLATVRPEQLFEVVEAIVKVQRDHGRRDDRKYSRMKYLVEAWGLERFKAEVERYVGYALSEARPLAWLSGDDHLGWHPQGDGKLFFGLFVENGRVKENLRAAIREVVQRFSPEVRLTAQQNILFVGLDPADQTAVEAVFRDHGVALPGSIPLAVQNAMACPALPTCGLAITESERVMPQVIREINGLLERLGLKDGPVPHVRMTGCPNGCARPYSAEVGLVGRSLNSYTVYLGGSHLGTRLGQVYLDNVRREEIARRLEPLLEAYKLERQEGEAFGDYCHRVGVQTLWERFSEREASYHG</sequence>
<evidence type="ECO:0000256" key="6">
    <source>
        <dbReference type="ARBA" id="ARBA00022723"/>
    </source>
</evidence>
<dbReference type="Pfam" id="PF01077">
    <property type="entry name" value="NIR_SIR"/>
    <property type="match status" value="1"/>
</dbReference>
<dbReference type="PANTHER" id="PTHR11493">
    <property type="entry name" value="SULFITE REDUCTASE [NADPH] SUBUNIT BETA-RELATED"/>
    <property type="match status" value="1"/>
</dbReference>
<evidence type="ECO:0000259" key="11">
    <source>
        <dbReference type="Pfam" id="PF03460"/>
    </source>
</evidence>
<dbReference type="Gene3D" id="3.90.480.10">
    <property type="entry name" value="Sulfite Reductase Hemoprotein,Domain 2"/>
    <property type="match status" value="1"/>
</dbReference>
<dbReference type="NCBIfam" id="NF010029">
    <property type="entry name" value="PRK13504.1"/>
    <property type="match status" value="1"/>
</dbReference>
<comment type="cofactor">
    <cofactor evidence="2">
        <name>[4Fe-4S] cluster</name>
        <dbReference type="ChEBI" id="CHEBI:49883"/>
    </cofactor>
</comment>
<dbReference type="EMBL" id="CP002043">
    <property type="protein sequence ID" value="ADH65123.1"/>
    <property type="molecule type" value="Genomic_DNA"/>
</dbReference>